<feature type="chain" id="PRO_5001644195" evidence="1">
    <location>
        <begin position="17"/>
        <end position="325"/>
    </location>
</feature>
<evidence type="ECO:0000256" key="1">
    <source>
        <dbReference type="SAM" id="SignalP"/>
    </source>
</evidence>
<reference evidence="3 4" key="1">
    <citation type="journal article" date="2014" name="Nat. Commun.">
        <title>Molecular traces of alternative social organization in a termite genome.</title>
        <authorList>
            <person name="Terrapon N."/>
            <person name="Li C."/>
            <person name="Robertson H.M."/>
            <person name="Ji L."/>
            <person name="Meng X."/>
            <person name="Booth W."/>
            <person name="Chen Z."/>
            <person name="Childers C.P."/>
            <person name="Glastad K.M."/>
            <person name="Gokhale K."/>
            <person name="Gowin J."/>
            <person name="Gronenberg W."/>
            <person name="Hermansen R.A."/>
            <person name="Hu H."/>
            <person name="Hunt B.G."/>
            <person name="Huylmans A.K."/>
            <person name="Khalil S.M."/>
            <person name="Mitchell R.D."/>
            <person name="Munoz-Torres M.C."/>
            <person name="Mustard J.A."/>
            <person name="Pan H."/>
            <person name="Reese J.T."/>
            <person name="Scharf M.E."/>
            <person name="Sun F."/>
            <person name="Vogel H."/>
            <person name="Xiao J."/>
            <person name="Yang W."/>
            <person name="Yang Z."/>
            <person name="Yang Z."/>
            <person name="Zhou J."/>
            <person name="Zhu J."/>
            <person name="Brent C.S."/>
            <person name="Elsik C.G."/>
            <person name="Goodisman M.A."/>
            <person name="Liberles D.A."/>
            <person name="Roe R.M."/>
            <person name="Vargo E.L."/>
            <person name="Vilcinskas A."/>
            <person name="Wang J."/>
            <person name="Bornberg-Bauer E."/>
            <person name="Korb J."/>
            <person name="Zhang G."/>
            <person name="Liebig J."/>
        </authorList>
    </citation>
    <scope>NUCLEOTIDE SEQUENCE [LARGE SCALE GENOMIC DNA]</scope>
    <source>
        <tissue evidence="3">Whole organism</tissue>
    </source>
</reference>
<dbReference type="PROSITE" id="PS50041">
    <property type="entry name" value="C_TYPE_LECTIN_2"/>
    <property type="match status" value="1"/>
</dbReference>
<feature type="domain" description="C-type lectin" evidence="2">
    <location>
        <begin position="198"/>
        <end position="318"/>
    </location>
</feature>
<dbReference type="OrthoDB" id="7357196at2759"/>
<dbReference type="EMBL" id="KK853186">
    <property type="protein sequence ID" value="KDR10088.1"/>
    <property type="molecule type" value="Genomic_DNA"/>
</dbReference>
<evidence type="ECO:0000313" key="3">
    <source>
        <dbReference type="EMBL" id="KDR10088.1"/>
    </source>
</evidence>
<dbReference type="InterPro" id="IPR050111">
    <property type="entry name" value="C-type_lectin/snaclec_domain"/>
</dbReference>
<proteinExistence type="predicted"/>
<dbReference type="InParanoid" id="A0A067QNU9"/>
<keyword evidence="4" id="KW-1185">Reference proteome</keyword>
<name>A0A067QNU9_ZOONE</name>
<dbReference type="Pfam" id="PF00059">
    <property type="entry name" value="Lectin_C"/>
    <property type="match status" value="1"/>
</dbReference>
<dbReference type="InterPro" id="IPR016187">
    <property type="entry name" value="CTDL_fold"/>
</dbReference>
<dbReference type="AlphaFoldDB" id="A0A067QNU9"/>
<dbReference type="SMART" id="SM00034">
    <property type="entry name" value="CLECT"/>
    <property type="match status" value="1"/>
</dbReference>
<evidence type="ECO:0000259" key="2">
    <source>
        <dbReference type="PROSITE" id="PS50041"/>
    </source>
</evidence>
<accession>A0A067QNU9</accession>
<organism evidence="3 4">
    <name type="scientific">Zootermopsis nevadensis</name>
    <name type="common">Dampwood termite</name>
    <dbReference type="NCBI Taxonomy" id="136037"/>
    <lineage>
        <taxon>Eukaryota</taxon>
        <taxon>Metazoa</taxon>
        <taxon>Ecdysozoa</taxon>
        <taxon>Arthropoda</taxon>
        <taxon>Hexapoda</taxon>
        <taxon>Insecta</taxon>
        <taxon>Pterygota</taxon>
        <taxon>Neoptera</taxon>
        <taxon>Polyneoptera</taxon>
        <taxon>Dictyoptera</taxon>
        <taxon>Blattodea</taxon>
        <taxon>Blattoidea</taxon>
        <taxon>Termitoidae</taxon>
        <taxon>Termopsidae</taxon>
        <taxon>Zootermopsis</taxon>
    </lineage>
</organism>
<dbReference type="SUPFAM" id="SSF56436">
    <property type="entry name" value="C-type lectin-like"/>
    <property type="match status" value="1"/>
</dbReference>
<dbReference type="InterPro" id="IPR016186">
    <property type="entry name" value="C-type_lectin-like/link_sf"/>
</dbReference>
<dbReference type="Proteomes" id="UP000027135">
    <property type="component" value="Unassembled WGS sequence"/>
</dbReference>
<sequence length="325" mass="37148">MMRLCSALLCVTLAWGLYREGTTQSHEGKPLVETSLRLEAPDSDTGDWTAEFGGMKVQIEHRHADRIIKEDGSWTLDIARATYDKEEDTDRPKDETDKISTTTEIPKFTGIPLEEYSGLSEADKIADTENEIPVDERWSKRDHTEGVRPQDPGIHPLEMFEIVPRVEQGTSFAEESYDSDEVTLDPDNFEYFKGVGWFKLDNRNLQWPDARDACAEVGAHLAVPDTPQRVTVFLKLFKRHPDIPARAILRQQVYVGVSDPDRSRHFTTVQGKPFAPEFPIWFRTEPDNAPPGEYCVTFHIEGRTRDVPCFYELPFFCEKDIPVVI</sequence>
<protein>
    <submittedName>
        <fullName evidence="3">Hemolymph lipopolysaccharide-binding protein</fullName>
    </submittedName>
</protein>
<feature type="signal peptide" evidence="1">
    <location>
        <begin position="1"/>
        <end position="16"/>
    </location>
</feature>
<dbReference type="InterPro" id="IPR001304">
    <property type="entry name" value="C-type_lectin-like"/>
</dbReference>
<dbReference type="PANTHER" id="PTHR22803">
    <property type="entry name" value="MANNOSE, PHOSPHOLIPASE, LECTIN RECEPTOR RELATED"/>
    <property type="match status" value="1"/>
</dbReference>
<keyword evidence="1" id="KW-0732">Signal</keyword>
<dbReference type="CDD" id="cd00037">
    <property type="entry name" value="CLECT"/>
    <property type="match status" value="1"/>
</dbReference>
<dbReference type="Gene3D" id="3.10.100.10">
    <property type="entry name" value="Mannose-Binding Protein A, subunit A"/>
    <property type="match status" value="1"/>
</dbReference>
<gene>
    <name evidence="3" type="ORF">L798_15325</name>
</gene>
<evidence type="ECO:0000313" key="4">
    <source>
        <dbReference type="Proteomes" id="UP000027135"/>
    </source>
</evidence>